<evidence type="ECO:0000256" key="1">
    <source>
        <dbReference type="SAM" id="Coils"/>
    </source>
</evidence>
<protein>
    <submittedName>
        <fullName evidence="2">Uncharacterized protein</fullName>
    </submittedName>
</protein>
<keyword evidence="3" id="KW-1185">Reference proteome</keyword>
<evidence type="ECO:0000313" key="2">
    <source>
        <dbReference type="EMBL" id="EGR27025.1"/>
    </source>
</evidence>
<dbReference type="RefSeq" id="XP_004023909.1">
    <property type="nucleotide sequence ID" value="XM_004023860.1"/>
</dbReference>
<sequence length="157" mass="19096">MNINNFLFNVVKNVQTHNRILEENQMWNQKVKKEITSEEVQNELEKEINYLDESNAKLLEQIEDYQQKIKNNKLQNDDYINKLEKELERYKKDINESQEKCIYLQKKTIELENENDILTQQNRNFESIVNDLEVKIDLYLEELAMVQTELERKLRLQ</sequence>
<gene>
    <name evidence="2" type="ORF">IMG5_202630</name>
</gene>
<accession>G0R661</accession>
<keyword evidence="1" id="KW-0175">Coiled coil</keyword>
<name>G0R661_ICHMU</name>
<dbReference type="Proteomes" id="UP000008983">
    <property type="component" value="Unassembled WGS sequence"/>
</dbReference>
<dbReference type="eggNOG" id="ENOG502R2YV">
    <property type="taxonomic scope" value="Eukaryota"/>
</dbReference>
<dbReference type="InParanoid" id="G0R661"/>
<feature type="coiled-coil region" evidence="1">
    <location>
        <begin position="37"/>
        <end position="149"/>
    </location>
</feature>
<dbReference type="AlphaFoldDB" id="G0R661"/>
<dbReference type="Gene3D" id="6.10.250.1080">
    <property type="match status" value="1"/>
</dbReference>
<reference evidence="2 3" key="1">
    <citation type="submission" date="2011-07" db="EMBL/GenBank/DDBJ databases">
        <authorList>
            <person name="Coyne R."/>
            <person name="Brami D."/>
            <person name="Johnson J."/>
            <person name="Hostetler J."/>
            <person name="Hannick L."/>
            <person name="Clark T."/>
            <person name="Cassidy-Hanley D."/>
            <person name="Inman J."/>
        </authorList>
    </citation>
    <scope>NUCLEOTIDE SEQUENCE [LARGE SCALE GENOMIC DNA]</scope>
    <source>
        <strain evidence="2 3">G5</strain>
    </source>
</reference>
<evidence type="ECO:0000313" key="3">
    <source>
        <dbReference type="Proteomes" id="UP000008983"/>
    </source>
</evidence>
<dbReference type="EMBL" id="GL984390">
    <property type="protein sequence ID" value="EGR27025.1"/>
    <property type="molecule type" value="Genomic_DNA"/>
</dbReference>
<proteinExistence type="predicted"/>
<organism evidence="2 3">
    <name type="scientific">Ichthyophthirius multifiliis</name>
    <name type="common">White spot disease agent</name>
    <name type="synonym">Ich</name>
    <dbReference type="NCBI Taxonomy" id="5932"/>
    <lineage>
        <taxon>Eukaryota</taxon>
        <taxon>Sar</taxon>
        <taxon>Alveolata</taxon>
        <taxon>Ciliophora</taxon>
        <taxon>Intramacronucleata</taxon>
        <taxon>Oligohymenophorea</taxon>
        <taxon>Hymenostomatida</taxon>
        <taxon>Ophryoglenina</taxon>
        <taxon>Ichthyophthirius</taxon>
    </lineage>
</organism>
<dbReference type="GeneID" id="14903100"/>